<dbReference type="SMART" id="SM00850">
    <property type="entry name" value="LytTR"/>
    <property type="match status" value="1"/>
</dbReference>
<dbReference type="Proteomes" id="UP000443843">
    <property type="component" value="Unassembled WGS sequence"/>
</dbReference>
<protein>
    <recommendedName>
        <fullName evidence="3">HTH LytTR-type domain-containing protein</fullName>
    </recommendedName>
</protein>
<organism evidence="4 5">
    <name type="scientific">Pseudooceanicola pacificus</name>
    <dbReference type="NCBI Taxonomy" id="2676438"/>
    <lineage>
        <taxon>Bacteria</taxon>
        <taxon>Pseudomonadati</taxon>
        <taxon>Pseudomonadota</taxon>
        <taxon>Alphaproteobacteria</taxon>
        <taxon>Rhodobacterales</taxon>
        <taxon>Paracoccaceae</taxon>
        <taxon>Pseudooceanicola</taxon>
    </lineage>
</organism>
<feature type="transmembrane region" description="Helical" evidence="2">
    <location>
        <begin position="169"/>
        <end position="190"/>
    </location>
</feature>
<dbReference type="InterPro" id="IPR007492">
    <property type="entry name" value="LytTR_DNA-bd_dom"/>
</dbReference>
<feature type="transmembrane region" description="Helical" evidence="2">
    <location>
        <begin position="202"/>
        <end position="223"/>
    </location>
</feature>
<proteinExistence type="predicted"/>
<feature type="transmembrane region" description="Helical" evidence="2">
    <location>
        <begin position="136"/>
        <end position="157"/>
    </location>
</feature>
<keyword evidence="2" id="KW-0812">Transmembrane</keyword>
<evidence type="ECO:0000256" key="2">
    <source>
        <dbReference type="SAM" id="Phobius"/>
    </source>
</evidence>
<keyword evidence="2" id="KW-1133">Transmembrane helix</keyword>
<evidence type="ECO:0000259" key="3">
    <source>
        <dbReference type="PROSITE" id="PS50930"/>
    </source>
</evidence>
<keyword evidence="2" id="KW-0472">Membrane</keyword>
<dbReference type="EMBL" id="WNXQ01000013">
    <property type="protein sequence ID" value="MWB79644.1"/>
    <property type="molecule type" value="Genomic_DNA"/>
</dbReference>
<evidence type="ECO:0000256" key="1">
    <source>
        <dbReference type="SAM" id="MobiDB-lite"/>
    </source>
</evidence>
<dbReference type="Gene3D" id="2.40.50.1020">
    <property type="entry name" value="LytTr DNA-binding domain"/>
    <property type="match status" value="1"/>
</dbReference>
<dbReference type="GO" id="GO:0003677">
    <property type="term" value="F:DNA binding"/>
    <property type="evidence" value="ECO:0007669"/>
    <property type="project" value="InterPro"/>
</dbReference>
<feature type="compositionally biased region" description="Basic and acidic residues" evidence="1">
    <location>
        <begin position="1"/>
        <end position="15"/>
    </location>
</feature>
<dbReference type="PROSITE" id="PS50930">
    <property type="entry name" value="HTH_LYTTR"/>
    <property type="match status" value="1"/>
</dbReference>
<name>A0A844W9P5_9RHOB</name>
<feature type="region of interest" description="Disordered" evidence="1">
    <location>
        <begin position="325"/>
        <end position="348"/>
    </location>
</feature>
<dbReference type="Pfam" id="PF04397">
    <property type="entry name" value="LytTR"/>
    <property type="match status" value="1"/>
</dbReference>
<keyword evidence="5" id="KW-1185">Reference proteome</keyword>
<reference evidence="4 5" key="1">
    <citation type="submission" date="2019-11" db="EMBL/GenBank/DDBJ databases">
        <title>Pseudooceanicola pacifica sp. nov., isolated from deep-sea sediment of the Pacific Ocean.</title>
        <authorList>
            <person name="Lyu L."/>
        </authorList>
    </citation>
    <scope>NUCLEOTIDE SEQUENCE [LARGE SCALE GENOMIC DNA]</scope>
    <source>
        <strain evidence="4 5">216_PA32_1</strain>
    </source>
</reference>
<dbReference type="AlphaFoldDB" id="A0A844W9P5"/>
<evidence type="ECO:0000313" key="4">
    <source>
        <dbReference type="EMBL" id="MWB79644.1"/>
    </source>
</evidence>
<accession>A0A844W9P5</accession>
<comment type="caution">
    <text evidence="4">The sequence shown here is derived from an EMBL/GenBank/DDBJ whole genome shotgun (WGS) entry which is preliminary data.</text>
</comment>
<sequence length="348" mass="38610">MPDHGAEPDIRRDDADNAQEQAEFAQHPGPRVSAHHPPRQLVDAFLNCFNRRFHFVFSFPLAFSWAKKWGGNCLRYNALYVKCRLLFVSDTNRHAMLRERPTLHLPEQAAGYVLTVAVLTVLGPFSTSLLPPATRAAYWALSIGPGWVLILGLILITRRLKVFEDRPPVLRPLTAFALAFVPIVFIAMQVDALFQPEAGNAPIWAMLLNVGTIFAVVTGIMMARIRPRLAPPAPVPARNAFLDRLPPHLGTALISLTAQDHYVEVTTAKGRDLIHMRLSDAIEELADYPGLQIHRSHWISGHAFTGTSRENGNLVAHLADGRTLPVSRSNAPKVRRMQPVRPVPTAQG</sequence>
<gene>
    <name evidence="4" type="ORF">GLS40_16545</name>
</gene>
<evidence type="ECO:0000313" key="5">
    <source>
        <dbReference type="Proteomes" id="UP000443843"/>
    </source>
</evidence>
<feature type="region of interest" description="Disordered" evidence="1">
    <location>
        <begin position="1"/>
        <end position="35"/>
    </location>
</feature>
<feature type="domain" description="HTH LytTR-type" evidence="3">
    <location>
        <begin position="253"/>
        <end position="340"/>
    </location>
</feature>
<feature type="transmembrane region" description="Helical" evidence="2">
    <location>
        <begin position="109"/>
        <end position="130"/>
    </location>
</feature>